<keyword evidence="2" id="KW-1185">Reference proteome</keyword>
<reference evidence="1" key="2">
    <citation type="submission" date="2020-09" db="EMBL/GenBank/DDBJ databases">
        <authorList>
            <person name="Sun Q."/>
            <person name="Zhou Y."/>
        </authorList>
    </citation>
    <scope>NUCLEOTIDE SEQUENCE</scope>
    <source>
        <strain evidence="1">CGMCC 1.12160</strain>
    </source>
</reference>
<comment type="caution">
    <text evidence="1">The sequence shown here is derived from an EMBL/GenBank/DDBJ whole genome shotgun (WGS) entry which is preliminary data.</text>
</comment>
<gene>
    <name evidence="1" type="ORF">GCM10011366_16220</name>
</gene>
<protein>
    <submittedName>
        <fullName evidence="1">Uncharacterized protein</fullName>
    </submittedName>
</protein>
<organism evidence="1 2">
    <name type="scientific">Ornithinimicrobium tianjinense</name>
    <dbReference type="NCBI Taxonomy" id="1195761"/>
    <lineage>
        <taxon>Bacteria</taxon>
        <taxon>Bacillati</taxon>
        <taxon>Actinomycetota</taxon>
        <taxon>Actinomycetes</taxon>
        <taxon>Micrococcales</taxon>
        <taxon>Ornithinimicrobiaceae</taxon>
        <taxon>Ornithinimicrobium</taxon>
    </lineage>
</organism>
<name>A0A917BKE6_9MICO</name>
<dbReference type="AlphaFoldDB" id="A0A917BKE6"/>
<sequence>MTDTVLPFNAHPDPWWRDCAERALVDLAVSGATFTIDALRQPPYCVWEPQHPSSWGALTQAMLKAKYIEPVGFTTSSRASRHGSVVRLWRGTVHVRLQEVA</sequence>
<dbReference type="Proteomes" id="UP000605670">
    <property type="component" value="Unassembled WGS sequence"/>
</dbReference>
<dbReference type="RefSeq" id="WP_377536680.1">
    <property type="nucleotide sequence ID" value="NZ_JBHSUJ010000009.1"/>
</dbReference>
<accession>A0A917BKE6</accession>
<evidence type="ECO:0000313" key="2">
    <source>
        <dbReference type="Proteomes" id="UP000605670"/>
    </source>
</evidence>
<reference evidence="1" key="1">
    <citation type="journal article" date="2014" name="Int. J. Syst. Evol. Microbiol.">
        <title>Complete genome sequence of Corynebacterium casei LMG S-19264T (=DSM 44701T), isolated from a smear-ripened cheese.</title>
        <authorList>
            <consortium name="US DOE Joint Genome Institute (JGI-PGF)"/>
            <person name="Walter F."/>
            <person name="Albersmeier A."/>
            <person name="Kalinowski J."/>
            <person name="Ruckert C."/>
        </authorList>
    </citation>
    <scope>NUCLEOTIDE SEQUENCE</scope>
    <source>
        <strain evidence="1">CGMCC 1.12160</strain>
    </source>
</reference>
<proteinExistence type="predicted"/>
<dbReference type="EMBL" id="BMEM01000002">
    <property type="protein sequence ID" value="GGF49080.1"/>
    <property type="molecule type" value="Genomic_DNA"/>
</dbReference>
<evidence type="ECO:0000313" key="1">
    <source>
        <dbReference type="EMBL" id="GGF49080.1"/>
    </source>
</evidence>